<dbReference type="PANTHER" id="PTHR37103">
    <property type="entry name" value="PUTATIVE-RELATED"/>
    <property type="match status" value="1"/>
</dbReference>
<feature type="domain" description="DUF6602" evidence="1">
    <location>
        <begin position="35"/>
        <end position="134"/>
    </location>
</feature>
<dbReference type="EMBL" id="CP084166">
    <property type="protein sequence ID" value="UJG40393.1"/>
    <property type="molecule type" value="Genomic_DNA"/>
</dbReference>
<proteinExistence type="predicted"/>
<evidence type="ECO:0000259" key="1">
    <source>
        <dbReference type="Pfam" id="PF20247"/>
    </source>
</evidence>
<dbReference type="CDD" id="cd21173">
    <property type="entry name" value="NucC-like"/>
    <property type="match status" value="1"/>
</dbReference>
<evidence type="ECO:0000313" key="2">
    <source>
        <dbReference type="EMBL" id="UJG40393.1"/>
    </source>
</evidence>
<dbReference type="Pfam" id="PF20247">
    <property type="entry name" value="DUF6602"/>
    <property type="match status" value="1"/>
</dbReference>
<dbReference type="Proteomes" id="UP001201020">
    <property type="component" value="Chromosome"/>
</dbReference>
<gene>
    <name evidence="2" type="ORF">K9W45_11195</name>
</gene>
<sequence length="258" mass="30001">MNQRNRWDINPKEFHSSITRELKIVQNRVRNLIGNRHWGEEGRFKEAILKNVIKRFLPSNISIGTGFIINYKHNCENFGTEISKQIDIILYDNTYPALFVEGDFVITTPDNVKGIIEVKTKVNNSNIKEIMDNASFNGKIIGKSKFNGIFAYSGSNSLNEGLIQGHIIAALKNSQGFVNHICMGENLFIKLWLEREMQDKLNDVYSIYKIENLSFSYFISNLIENISEKELSKRWWFLYPIKEGKENFKIKDICINDY</sequence>
<dbReference type="PANTHER" id="PTHR37103:SF1">
    <property type="entry name" value="DUF6602 DOMAIN-CONTAINING PROTEIN"/>
    <property type="match status" value="1"/>
</dbReference>
<accession>A0A9Y1FLB1</accession>
<dbReference type="InterPro" id="IPR046537">
    <property type="entry name" value="DUF6602"/>
</dbReference>
<reference evidence="2" key="1">
    <citation type="journal article" date="2022" name="Nat. Microbiol.">
        <title>Unique mobile elements and scalable gene flow at the prokaryote-eukaryote boundary revealed by circularized Asgard archaea genomes.</title>
        <authorList>
            <person name="Wu F."/>
            <person name="Speth D.R."/>
            <person name="Philosof A."/>
            <person name="Cremiere A."/>
            <person name="Narayanan A."/>
            <person name="Barco R.A."/>
            <person name="Connon S.A."/>
            <person name="Amend J.P."/>
            <person name="Antoshechkin I.A."/>
            <person name="Orphan V.J."/>
        </authorList>
    </citation>
    <scope>NUCLEOTIDE SEQUENCE</scope>
    <source>
        <strain evidence="2">PM71</strain>
    </source>
</reference>
<name>A0A9Y1FLB1_9ARCH</name>
<organism evidence="2">
    <name type="scientific">Candidatus Heimdallarchaeum aukensis</name>
    <dbReference type="NCBI Taxonomy" id="2876573"/>
    <lineage>
        <taxon>Archaea</taxon>
        <taxon>Promethearchaeati</taxon>
        <taxon>Candidatus Heimdallarchaeota</taxon>
        <taxon>Candidatus Heimdallarchaeia (ex Rinke et al. 2021) (nom. nud.)</taxon>
        <taxon>Candidatus Heimdallarchaeales</taxon>
        <taxon>Candidatus Heimdallarchaeaceae</taxon>
        <taxon>Candidatus Heimdallarchaeum</taxon>
    </lineage>
</organism>
<protein>
    <recommendedName>
        <fullName evidence="1">DUF6602 domain-containing protein</fullName>
    </recommendedName>
</protein>
<dbReference type="AlphaFoldDB" id="A0A9Y1FLB1"/>